<proteinExistence type="inferred from homology"/>
<evidence type="ECO:0000256" key="1">
    <source>
        <dbReference type="ARBA" id="ARBA00006586"/>
    </source>
</evidence>
<dbReference type="Gene3D" id="1.10.1400.10">
    <property type="match status" value="1"/>
</dbReference>
<dbReference type="InterPro" id="IPR023343">
    <property type="entry name" value="Penicillin_amidase_dom1"/>
</dbReference>
<dbReference type="STRING" id="1912961.BU204_17390"/>
<dbReference type="SUPFAM" id="SSF56235">
    <property type="entry name" value="N-terminal nucleophile aminohydrolases (Ntn hydrolases)"/>
    <property type="match status" value="1"/>
</dbReference>
<dbReference type="Gene3D" id="1.10.439.10">
    <property type="entry name" value="Penicillin Amidohydrolase, domain 1"/>
    <property type="match status" value="1"/>
</dbReference>
<organism evidence="6 7">
    <name type="scientific">Actinophytocola xanthii</name>
    <dbReference type="NCBI Taxonomy" id="1912961"/>
    <lineage>
        <taxon>Bacteria</taxon>
        <taxon>Bacillati</taxon>
        <taxon>Actinomycetota</taxon>
        <taxon>Actinomycetes</taxon>
        <taxon>Pseudonocardiales</taxon>
        <taxon>Pseudonocardiaceae</taxon>
    </lineage>
</organism>
<sequence length="823" mass="87031">MFRLRRVTTFAAAAATVLATVAGAASAAPAVSSRGDRGLSATIRYTEYGVPHISARDFTGLGFGFGFATARDNVCVLADMYLTVRGERSRYLGADAPGNSALGSARTSLSSDVYFRSVIDSGVVERALAAPPPHGPRAEVRELVRGYVAGYNRYLRENGEDIADPACADADWVRPIGEIDVYRHFHAVATLGGAGRMVDALTAAAPPAPGTPAAAPDAAAPDAAAPDAAVPDAAARVRAALDEGLGTGDMGSNAIAVGSAGTDGRGGVLLGNPHYPWHGGRRFWQSHLTVPGRLDVSGGSLLGLPLVQIGFNADVAWSHTVATPITFGLHELDLVPGSPTTYLVDGRPERMTSRQVAVPVRAADGSLSTVRRTLYSTRYGPMVSPALGLPLSWTATTAYALRDANLGNLRGLNTWFDLGRARSTRDVLGALSRTQGAPWVNTIATDRSGNALYADVQVVPHVTDELARECDTPLGSSVFPRTGLPILDGSRGECVWGRDRDAVVPGIFGAARMPVLNRTDYVANSNDSAWLTNPHQPITGYPRIMGTVGTERDPRTRMAITALEEQLAGGGVTHRSMRDLLFDNRSFVGEQAAAASAAMCAAFPDGRAPTSDGGTVAVGDACEALAAWDRRMDTDSRGALLFERYWLRVAEIEDPWRVPFDPADPVGTPNTLDTDDPAVRQALGDAVAELRAAGLAPSDPLGRGHYVVRGGRTIPVSGGHGVQGVLNMIVTTWDPARGATEVVHGSSHVQVVSFDGGRCPRASTLLTYSQSSDPTSRHHADQTRLFSAQRWVPSRFCERDIEAAPGLRVVRLHERRPADGRAG</sequence>
<dbReference type="PANTHER" id="PTHR34218:SF3">
    <property type="entry name" value="ACYL-HOMOSERINE LACTONE ACYLASE PVDQ"/>
    <property type="match status" value="1"/>
</dbReference>
<dbReference type="InterPro" id="IPR043146">
    <property type="entry name" value="Penicillin_amidase_N_B-knob"/>
</dbReference>
<dbReference type="Pfam" id="PF01804">
    <property type="entry name" value="Penicil_amidase"/>
    <property type="match status" value="1"/>
</dbReference>
<dbReference type="GO" id="GO:0016811">
    <property type="term" value="F:hydrolase activity, acting on carbon-nitrogen (but not peptide) bonds, in linear amides"/>
    <property type="evidence" value="ECO:0007669"/>
    <property type="project" value="InterPro"/>
</dbReference>
<dbReference type="PANTHER" id="PTHR34218">
    <property type="entry name" value="PEPTIDASE S45 PENICILLIN AMIDASE"/>
    <property type="match status" value="1"/>
</dbReference>
<evidence type="ECO:0000313" key="7">
    <source>
        <dbReference type="Proteomes" id="UP000185596"/>
    </source>
</evidence>
<dbReference type="AlphaFoldDB" id="A0A1Q8CPV0"/>
<feature type="chain" id="PRO_5013067743" evidence="5">
    <location>
        <begin position="28"/>
        <end position="823"/>
    </location>
</feature>
<comment type="caution">
    <text evidence="6">The sequence shown here is derived from an EMBL/GenBank/DDBJ whole genome shotgun (WGS) entry which is preliminary data.</text>
</comment>
<comment type="similarity">
    <text evidence="1">Belongs to the peptidase S45 family.</text>
</comment>
<keyword evidence="7" id="KW-1185">Reference proteome</keyword>
<dbReference type="EMBL" id="MSIE01000030">
    <property type="protein sequence ID" value="OLF16381.1"/>
    <property type="molecule type" value="Genomic_DNA"/>
</dbReference>
<dbReference type="InterPro" id="IPR029055">
    <property type="entry name" value="Ntn_hydrolases_N"/>
</dbReference>
<dbReference type="GO" id="GO:0017000">
    <property type="term" value="P:antibiotic biosynthetic process"/>
    <property type="evidence" value="ECO:0007669"/>
    <property type="project" value="InterPro"/>
</dbReference>
<keyword evidence="3" id="KW-0378">Hydrolase</keyword>
<dbReference type="Gene3D" id="3.60.20.10">
    <property type="entry name" value="Glutamine Phosphoribosylpyrophosphate, subunit 1, domain 1"/>
    <property type="match status" value="1"/>
</dbReference>
<evidence type="ECO:0000256" key="4">
    <source>
        <dbReference type="ARBA" id="ARBA00023145"/>
    </source>
</evidence>
<feature type="signal peptide" evidence="5">
    <location>
        <begin position="1"/>
        <end position="27"/>
    </location>
</feature>
<dbReference type="InterPro" id="IPR002692">
    <property type="entry name" value="S45"/>
</dbReference>
<dbReference type="Proteomes" id="UP000185596">
    <property type="component" value="Unassembled WGS sequence"/>
</dbReference>
<name>A0A1Q8CPV0_9PSEU</name>
<evidence type="ECO:0000313" key="6">
    <source>
        <dbReference type="EMBL" id="OLF16381.1"/>
    </source>
</evidence>
<dbReference type="InterPro" id="IPR043147">
    <property type="entry name" value="Penicillin_amidase_A-knob"/>
</dbReference>
<gene>
    <name evidence="6" type="ORF">BU204_17390</name>
</gene>
<evidence type="ECO:0000256" key="3">
    <source>
        <dbReference type="ARBA" id="ARBA00022801"/>
    </source>
</evidence>
<keyword evidence="4" id="KW-0865">Zymogen</keyword>
<reference evidence="6 7" key="1">
    <citation type="submission" date="2016-12" db="EMBL/GenBank/DDBJ databases">
        <title>The draft genome sequence of Actinophytocola sp. 11-183.</title>
        <authorList>
            <person name="Wang W."/>
            <person name="Yuan L."/>
        </authorList>
    </citation>
    <scope>NUCLEOTIDE SEQUENCE [LARGE SCALE GENOMIC DNA]</scope>
    <source>
        <strain evidence="6 7">11-183</strain>
    </source>
</reference>
<dbReference type="Gene3D" id="2.30.120.10">
    <property type="match status" value="1"/>
</dbReference>
<keyword evidence="2 5" id="KW-0732">Signal</keyword>
<accession>A0A1Q8CPV0</accession>
<protein>
    <submittedName>
        <fullName evidence="6">Penicillin amidase</fullName>
    </submittedName>
</protein>
<evidence type="ECO:0000256" key="2">
    <source>
        <dbReference type="ARBA" id="ARBA00022729"/>
    </source>
</evidence>
<evidence type="ECO:0000256" key="5">
    <source>
        <dbReference type="SAM" id="SignalP"/>
    </source>
</evidence>